<dbReference type="InterPro" id="IPR036397">
    <property type="entry name" value="RNaseH_sf"/>
</dbReference>
<dbReference type="Gene3D" id="3.30.420.10">
    <property type="entry name" value="Ribonuclease H-like superfamily/Ribonuclease H"/>
    <property type="match status" value="1"/>
</dbReference>
<feature type="region of interest" description="Disordered" evidence="1">
    <location>
        <begin position="326"/>
        <end position="349"/>
    </location>
</feature>
<proteinExistence type="predicted"/>
<name>A0ABQ2CAM3_9MICC</name>
<keyword evidence="4" id="KW-1185">Reference proteome</keyword>
<dbReference type="InterPro" id="IPR012337">
    <property type="entry name" value="RNaseH-like_sf"/>
</dbReference>
<dbReference type="Pfam" id="PF00665">
    <property type="entry name" value="rve"/>
    <property type="match status" value="1"/>
</dbReference>
<accession>A0ABQ2CAM3</accession>
<gene>
    <name evidence="3" type="ORF">GCM10007175_04570</name>
</gene>
<evidence type="ECO:0000256" key="1">
    <source>
        <dbReference type="SAM" id="MobiDB-lite"/>
    </source>
</evidence>
<reference evidence="4" key="1">
    <citation type="journal article" date="2019" name="Int. J. Syst. Evol. Microbiol.">
        <title>The Global Catalogue of Microorganisms (GCM) 10K type strain sequencing project: providing services to taxonomists for standard genome sequencing and annotation.</title>
        <authorList>
            <consortium name="The Broad Institute Genomics Platform"/>
            <consortium name="The Broad Institute Genome Sequencing Center for Infectious Disease"/>
            <person name="Wu L."/>
            <person name="Ma J."/>
        </authorList>
    </citation>
    <scope>NUCLEOTIDE SEQUENCE [LARGE SCALE GENOMIC DNA]</scope>
    <source>
        <strain evidence="4">CGMCC 1.3601</strain>
    </source>
</reference>
<dbReference type="Proteomes" id="UP000658754">
    <property type="component" value="Unassembled WGS sequence"/>
</dbReference>
<evidence type="ECO:0000259" key="2">
    <source>
        <dbReference type="PROSITE" id="PS50994"/>
    </source>
</evidence>
<feature type="region of interest" description="Disordered" evidence="1">
    <location>
        <begin position="112"/>
        <end position="134"/>
    </location>
</feature>
<comment type="caution">
    <text evidence="3">The sequence shown here is derived from an EMBL/GenBank/DDBJ whole genome shotgun (WGS) entry which is preliminary data.</text>
</comment>
<feature type="compositionally biased region" description="Polar residues" evidence="1">
    <location>
        <begin position="335"/>
        <end position="349"/>
    </location>
</feature>
<dbReference type="InterPro" id="IPR001584">
    <property type="entry name" value="Integrase_cat-core"/>
</dbReference>
<organism evidence="3 4">
    <name type="scientific">Pseudarthrobacter scleromae</name>
    <dbReference type="NCBI Taxonomy" id="158897"/>
    <lineage>
        <taxon>Bacteria</taxon>
        <taxon>Bacillati</taxon>
        <taxon>Actinomycetota</taxon>
        <taxon>Actinomycetes</taxon>
        <taxon>Micrococcales</taxon>
        <taxon>Micrococcaceae</taxon>
        <taxon>Pseudarthrobacter</taxon>
    </lineage>
</organism>
<dbReference type="NCBIfam" id="NF033516">
    <property type="entry name" value="transpos_IS3"/>
    <property type="match status" value="1"/>
</dbReference>
<dbReference type="PANTHER" id="PTHR46889">
    <property type="entry name" value="TRANSPOSASE INSF FOR INSERTION SEQUENCE IS3B-RELATED"/>
    <property type="match status" value="1"/>
</dbReference>
<sequence length="349" mass="39021">MVDAKTWKNIALTFTGKLVAAGWSAVKACALVGLHRTAWYRHLSPSVPAGIRVHHADRDYPNRITGAEADEFMGLLNAEEYANLSVTQAYYRMLDAGHCNFSIAAAHRIVKRHGQNGDRRTQRPAGSGPKRAKPVLHANASNQLWSWDITMLHGPGKHTYRLYTVMDVFSRKVVGHRVEYTETAAHAAALIRSAVADNHHSPAVLHADNGAPMRAGTTLELAHSLGITLSYSRPRVSDDNPYSESLFKTVKYDLDFPHRFQDLQHARTHMAAFFSNYNTHHRHSGLNYYTPNTVHHGLTHHARLQRQVTLDACYARNPHRYRRRPVAPTAPLTAGINNNNETTPLSQTA</sequence>
<feature type="domain" description="Integrase catalytic" evidence="2">
    <location>
        <begin position="130"/>
        <end position="299"/>
    </location>
</feature>
<dbReference type="InterPro" id="IPR048020">
    <property type="entry name" value="Transpos_IS3"/>
</dbReference>
<dbReference type="PROSITE" id="PS50994">
    <property type="entry name" value="INTEGRASE"/>
    <property type="match status" value="1"/>
</dbReference>
<dbReference type="SUPFAM" id="SSF53098">
    <property type="entry name" value="Ribonuclease H-like"/>
    <property type="match status" value="1"/>
</dbReference>
<dbReference type="InterPro" id="IPR050900">
    <property type="entry name" value="Transposase_IS3/IS150/IS904"/>
</dbReference>
<dbReference type="EMBL" id="BMKV01000001">
    <property type="protein sequence ID" value="GGI70840.1"/>
    <property type="molecule type" value="Genomic_DNA"/>
</dbReference>
<dbReference type="RefSeq" id="WP_188727393.1">
    <property type="nucleotide sequence ID" value="NZ_BMKV01000001.1"/>
</dbReference>
<dbReference type="PANTHER" id="PTHR46889:SF4">
    <property type="entry name" value="TRANSPOSASE INSO FOR INSERTION SEQUENCE ELEMENT IS911B-RELATED"/>
    <property type="match status" value="1"/>
</dbReference>
<evidence type="ECO:0000313" key="4">
    <source>
        <dbReference type="Proteomes" id="UP000658754"/>
    </source>
</evidence>
<evidence type="ECO:0000313" key="3">
    <source>
        <dbReference type="EMBL" id="GGI70840.1"/>
    </source>
</evidence>
<protein>
    <submittedName>
        <fullName evidence="3">Transposase</fullName>
    </submittedName>
</protein>